<dbReference type="EMBL" id="JACHJT010000001">
    <property type="protein sequence ID" value="MBB4933109.1"/>
    <property type="molecule type" value="Genomic_DNA"/>
</dbReference>
<feature type="transmembrane region" description="Helical" evidence="6">
    <location>
        <begin position="107"/>
        <end position="124"/>
    </location>
</feature>
<evidence type="ECO:0000256" key="3">
    <source>
        <dbReference type="ARBA" id="ARBA00022989"/>
    </source>
</evidence>
<dbReference type="InterPro" id="IPR032808">
    <property type="entry name" value="DoxX"/>
</dbReference>
<keyword evidence="2 6" id="KW-0812">Transmembrane</keyword>
<dbReference type="GO" id="GO:0016020">
    <property type="term" value="C:membrane"/>
    <property type="evidence" value="ECO:0007669"/>
    <property type="project" value="UniProtKB-SubCell"/>
</dbReference>
<keyword evidence="8" id="KW-1185">Reference proteome</keyword>
<keyword evidence="4 6" id="KW-0472">Membrane</keyword>
<evidence type="ECO:0000256" key="5">
    <source>
        <dbReference type="SAM" id="MobiDB-lite"/>
    </source>
</evidence>
<evidence type="ECO:0000313" key="7">
    <source>
        <dbReference type="EMBL" id="MBB4933109.1"/>
    </source>
</evidence>
<evidence type="ECO:0000256" key="1">
    <source>
        <dbReference type="ARBA" id="ARBA00004141"/>
    </source>
</evidence>
<gene>
    <name evidence="7" type="ORF">F4561_003929</name>
</gene>
<evidence type="ECO:0000256" key="4">
    <source>
        <dbReference type="ARBA" id="ARBA00023136"/>
    </source>
</evidence>
<comment type="subcellular location">
    <subcellularLocation>
        <location evidence="1">Membrane</location>
        <topology evidence="1">Multi-pass membrane protein</topology>
    </subcellularLocation>
</comment>
<dbReference type="Pfam" id="PF07681">
    <property type="entry name" value="DoxX"/>
    <property type="match status" value="1"/>
</dbReference>
<keyword evidence="3 6" id="KW-1133">Transmembrane helix</keyword>
<name>A0A7W7RJF2_9ACTN</name>
<organism evidence="7 8">
    <name type="scientific">Lipingzhangella halophila</name>
    <dbReference type="NCBI Taxonomy" id="1783352"/>
    <lineage>
        <taxon>Bacteria</taxon>
        <taxon>Bacillati</taxon>
        <taxon>Actinomycetota</taxon>
        <taxon>Actinomycetes</taxon>
        <taxon>Streptosporangiales</taxon>
        <taxon>Nocardiopsidaceae</taxon>
        <taxon>Lipingzhangella</taxon>
    </lineage>
</organism>
<evidence type="ECO:0000256" key="6">
    <source>
        <dbReference type="SAM" id="Phobius"/>
    </source>
</evidence>
<dbReference type="RefSeq" id="WP_184580775.1">
    <property type="nucleotide sequence ID" value="NZ_JACHJT010000001.1"/>
</dbReference>
<dbReference type="AlphaFoldDB" id="A0A7W7RJF2"/>
<reference evidence="7 8" key="1">
    <citation type="submission" date="2020-08" db="EMBL/GenBank/DDBJ databases">
        <title>Sequencing the genomes of 1000 actinobacteria strains.</title>
        <authorList>
            <person name="Klenk H.-P."/>
        </authorList>
    </citation>
    <scope>NUCLEOTIDE SEQUENCE [LARGE SCALE GENOMIC DNA]</scope>
    <source>
        <strain evidence="7 8">DSM 102030</strain>
    </source>
</reference>
<proteinExistence type="predicted"/>
<feature type="region of interest" description="Disordered" evidence="5">
    <location>
        <begin position="141"/>
        <end position="183"/>
    </location>
</feature>
<evidence type="ECO:0000313" key="8">
    <source>
        <dbReference type="Proteomes" id="UP000523007"/>
    </source>
</evidence>
<sequence length="183" mass="19796">MRWSTVIPRDTLYDIAALALRLALGGLFAHHAWRTIEDDALAIRRLTEFRVPAAGETAMVLPHLELACATAFALGMLTPLAGAFLAVLGGGALWLELTTEPPLAPDAAPAFLILAIAACLPPIMHTGRLAVDHLAFARPTSPRHRLASDRSSRDPETSTKRPEQAPPLPYPEERAAYPRPSRT</sequence>
<comment type="caution">
    <text evidence="7">The sequence shown here is derived from an EMBL/GenBank/DDBJ whole genome shotgun (WGS) entry which is preliminary data.</text>
</comment>
<dbReference type="Proteomes" id="UP000523007">
    <property type="component" value="Unassembled WGS sequence"/>
</dbReference>
<feature type="transmembrane region" description="Helical" evidence="6">
    <location>
        <begin position="71"/>
        <end position="95"/>
    </location>
</feature>
<evidence type="ECO:0000256" key="2">
    <source>
        <dbReference type="ARBA" id="ARBA00022692"/>
    </source>
</evidence>
<feature type="compositionally biased region" description="Basic and acidic residues" evidence="5">
    <location>
        <begin position="146"/>
        <end position="163"/>
    </location>
</feature>
<accession>A0A7W7RJF2</accession>
<protein>
    <submittedName>
        <fullName evidence="7">Putative membrane protein YphA (DoxX/SURF4 family)</fullName>
    </submittedName>
</protein>